<protein>
    <submittedName>
        <fullName evidence="3">Amidase</fullName>
    </submittedName>
</protein>
<dbReference type="EMBL" id="PVZF01000020">
    <property type="protein sequence ID" value="PRY09750.1"/>
    <property type="molecule type" value="Genomic_DNA"/>
</dbReference>
<evidence type="ECO:0000313" key="3">
    <source>
        <dbReference type="EMBL" id="PRY09750.1"/>
    </source>
</evidence>
<dbReference type="InterPro" id="IPR023631">
    <property type="entry name" value="Amidase_dom"/>
</dbReference>
<organism evidence="3 4">
    <name type="scientific">Kineococcus rhizosphaerae</name>
    <dbReference type="NCBI Taxonomy" id="559628"/>
    <lineage>
        <taxon>Bacteria</taxon>
        <taxon>Bacillati</taxon>
        <taxon>Actinomycetota</taxon>
        <taxon>Actinomycetes</taxon>
        <taxon>Kineosporiales</taxon>
        <taxon>Kineosporiaceae</taxon>
        <taxon>Kineococcus</taxon>
    </lineage>
</organism>
<proteinExistence type="predicted"/>
<keyword evidence="4" id="KW-1185">Reference proteome</keyword>
<evidence type="ECO:0000259" key="2">
    <source>
        <dbReference type="Pfam" id="PF01425"/>
    </source>
</evidence>
<feature type="domain" description="Amidase" evidence="2">
    <location>
        <begin position="6"/>
        <end position="49"/>
    </location>
</feature>
<dbReference type="Pfam" id="PF01425">
    <property type="entry name" value="Amidase"/>
    <property type="match status" value="1"/>
</dbReference>
<accession>A0A2T0QWN0</accession>
<dbReference type="AlphaFoldDB" id="A0A2T0QWN0"/>
<evidence type="ECO:0000313" key="4">
    <source>
        <dbReference type="Proteomes" id="UP000238083"/>
    </source>
</evidence>
<comment type="caution">
    <text evidence="3">The sequence shown here is derived from an EMBL/GenBank/DDBJ whole genome shotgun (WGS) entry which is preliminary data.</text>
</comment>
<gene>
    <name evidence="3" type="ORF">CLV37_1202</name>
</gene>
<dbReference type="Gene3D" id="3.90.1300.10">
    <property type="entry name" value="Amidase signature (AS) domain"/>
    <property type="match status" value="1"/>
</dbReference>
<reference evidence="3 4" key="1">
    <citation type="submission" date="2018-03" db="EMBL/GenBank/DDBJ databases">
        <title>Genomic Encyclopedia of Archaeal and Bacterial Type Strains, Phase II (KMG-II): from individual species to whole genera.</title>
        <authorList>
            <person name="Goeker M."/>
        </authorList>
    </citation>
    <scope>NUCLEOTIDE SEQUENCE [LARGE SCALE GENOMIC DNA]</scope>
    <source>
        <strain evidence="3 4">DSM 19711</strain>
    </source>
</reference>
<feature type="compositionally biased region" description="Polar residues" evidence="1">
    <location>
        <begin position="93"/>
        <end position="110"/>
    </location>
</feature>
<feature type="region of interest" description="Disordered" evidence="1">
    <location>
        <begin position="68"/>
        <end position="110"/>
    </location>
</feature>
<name>A0A2T0QWN0_9ACTN</name>
<dbReference type="Proteomes" id="UP000238083">
    <property type="component" value="Unassembled WGS sequence"/>
</dbReference>
<dbReference type="InterPro" id="IPR036928">
    <property type="entry name" value="AS_sf"/>
</dbReference>
<sequence length="110" mass="11277">MDVTHVQTFTVQFNITGMPALSMRFGTSTDGLPIGVQIAGPWHAESTVLHVASVLESVSPVRGFHPALRTAVPGGRESTGPGSDPRLARCPTPSASPLPQGTSAVTSTAG</sequence>
<evidence type="ECO:0000256" key="1">
    <source>
        <dbReference type="SAM" id="MobiDB-lite"/>
    </source>
</evidence>
<dbReference type="SUPFAM" id="SSF75304">
    <property type="entry name" value="Amidase signature (AS) enzymes"/>
    <property type="match status" value="1"/>
</dbReference>